<keyword evidence="3" id="KW-1185">Reference proteome</keyword>
<dbReference type="Proteomes" id="UP001226020">
    <property type="component" value="Unassembled WGS sequence"/>
</dbReference>
<sequence>MLVNNKFILLLCSTLFLSACDTGLTEADIDYSDSQWVTIEGKKYSTFMPEAQVRYYVRNKEVKGCGGSSLQQIYNNQALPNRKKLIFMAEESDKGRFYRIRVPRQFNWGKCHYATGGAEIYMEEKSDDPRLIDDPEYQRDKVKRRTLVAANTISTLLFRQTEKSPHTFVDEKTLNIYCYRIKGKAPVSYLGILNQLYCDTPVGTKKNVTLLFYSNAFLANNSITLNLKVSNQTYCRPLSETDCNEEGEKELPRIPEKFRDTIKSDWFNPFNEEDNPNAR</sequence>
<evidence type="ECO:0008006" key="4">
    <source>
        <dbReference type="Google" id="ProtNLM"/>
    </source>
</evidence>
<dbReference type="AlphaFoldDB" id="A0AAW8CI74"/>
<dbReference type="EMBL" id="JASAXT010000036">
    <property type="protein sequence ID" value="MDP8149505.1"/>
    <property type="molecule type" value="Genomic_DNA"/>
</dbReference>
<gene>
    <name evidence="2" type="ORF">QJU57_10540</name>
</gene>
<feature type="signal peptide" evidence="1">
    <location>
        <begin position="1"/>
        <end position="19"/>
    </location>
</feature>
<protein>
    <recommendedName>
        <fullName evidence="4">Lipoprotein</fullName>
    </recommendedName>
</protein>
<evidence type="ECO:0000313" key="3">
    <source>
        <dbReference type="Proteomes" id="UP001226020"/>
    </source>
</evidence>
<dbReference type="RefSeq" id="WP_306355564.1">
    <property type="nucleotide sequence ID" value="NZ_JASAWV010000040.1"/>
</dbReference>
<keyword evidence="1" id="KW-0732">Signal</keyword>
<evidence type="ECO:0000256" key="1">
    <source>
        <dbReference type="SAM" id="SignalP"/>
    </source>
</evidence>
<reference evidence="2 3" key="1">
    <citation type="journal article" date="2023" name="Front. Microbiol.">
        <title>Phylogeography and host specificity of Pasteurellaceae pathogenic to sea-farmed fish in the north-east Atlantic.</title>
        <authorList>
            <person name="Gulla S."/>
            <person name="Colquhoun D.J."/>
            <person name="Olsen A.B."/>
            <person name="Spilsberg B."/>
            <person name="Lagesen K."/>
            <person name="Aakesson C.P."/>
            <person name="Strom S."/>
            <person name="Manji F."/>
            <person name="Birkbeck T.H."/>
            <person name="Nilsen H.K."/>
        </authorList>
    </citation>
    <scope>NUCLEOTIDE SEQUENCE [LARGE SCALE GENOMIC DNA]</scope>
    <source>
        <strain evidence="2 3">NVIB3131</strain>
    </source>
</reference>
<organism evidence="2 3">
    <name type="scientific">Phocoenobacter atlanticus subsp. atlanticus</name>
    <dbReference type="NCBI Taxonomy" id="3061285"/>
    <lineage>
        <taxon>Bacteria</taxon>
        <taxon>Pseudomonadati</taxon>
        <taxon>Pseudomonadota</taxon>
        <taxon>Gammaproteobacteria</taxon>
        <taxon>Pasteurellales</taxon>
        <taxon>Pasteurellaceae</taxon>
        <taxon>Phocoenobacter</taxon>
        <taxon>Phocoenobacter atlanticus</taxon>
    </lineage>
</organism>
<feature type="chain" id="PRO_5043790517" description="Lipoprotein" evidence="1">
    <location>
        <begin position="20"/>
        <end position="279"/>
    </location>
</feature>
<accession>A0AAW8CI74</accession>
<dbReference type="PROSITE" id="PS51257">
    <property type="entry name" value="PROKAR_LIPOPROTEIN"/>
    <property type="match status" value="1"/>
</dbReference>
<comment type="caution">
    <text evidence="2">The sequence shown here is derived from an EMBL/GenBank/DDBJ whole genome shotgun (WGS) entry which is preliminary data.</text>
</comment>
<proteinExistence type="predicted"/>
<evidence type="ECO:0000313" key="2">
    <source>
        <dbReference type="EMBL" id="MDP8149505.1"/>
    </source>
</evidence>
<name>A0AAW8CI74_9PAST</name>